<feature type="non-terminal residue" evidence="1">
    <location>
        <position position="1"/>
    </location>
</feature>
<dbReference type="AlphaFoldDB" id="U9TA66"/>
<proteinExistence type="predicted"/>
<accession>U9TA66</accession>
<dbReference type="EMBL" id="KI294389">
    <property type="protein sequence ID" value="ESA04322.1"/>
    <property type="molecule type" value="Genomic_DNA"/>
</dbReference>
<evidence type="ECO:0000313" key="1">
    <source>
        <dbReference type="EMBL" id="ESA04322.1"/>
    </source>
</evidence>
<protein>
    <submittedName>
        <fullName evidence="1">Uncharacterized protein</fullName>
    </submittedName>
</protein>
<dbReference type="HOGENOM" id="CLU_2284224_0_0_1"/>
<organism evidence="1">
    <name type="scientific">Rhizophagus irregularis (strain DAOM 181602 / DAOM 197198 / MUCL 43194)</name>
    <name type="common">Arbuscular mycorrhizal fungus</name>
    <name type="synonym">Glomus intraradices</name>
    <dbReference type="NCBI Taxonomy" id="747089"/>
    <lineage>
        <taxon>Eukaryota</taxon>
        <taxon>Fungi</taxon>
        <taxon>Fungi incertae sedis</taxon>
        <taxon>Mucoromycota</taxon>
        <taxon>Glomeromycotina</taxon>
        <taxon>Glomeromycetes</taxon>
        <taxon>Glomerales</taxon>
        <taxon>Glomeraceae</taxon>
        <taxon>Rhizophagus</taxon>
    </lineage>
</organism>
<name>U9TA66_RHIID</name>
<gene>
    <name evidence="1" type="ORF">GLOINDRAFT_85420</name>
</gene>
<sequence>YNHRYQEFDHEAYLLSYYLHPEYHGYGLNDKVFKLHLTYEKSEEMPLVSLAIKLFSITSSEVGCKRNFSVLKWFYDELDEYDFDDDISEDPESSDYAIGSTL</sequence>
<dbReference type="STRING" id="747089.U9TA66"/>
<reference evidence="1" key="1">
    <citation type="submission" date="2013-07" db="EMBL/GenBank/DDBJ databases">
        <title>The genome of an arbuscular mycorrhizal fungus provides insights into the evolution of the oldest plant symbiosis.</title>
        <authorList>
            <consortium name="DOE Joint Genome Institute"/>
            <person name="Tisserant E."/>
            <person name="Malbreil M."/>
            <person name="Kuo A."/>
            <person name="Kohler A."/>
            <person name="Symeonidi A."/>
            <person name="Balestrini R."/>
            <person name="Charron P."/>
            <person name="Duensing N."/>
            <person name="Frei-dit-Frey N."/>
            <person name="Gianinazzi-Pearson V."/>
            <person name="Gilbert B."/>
            <person name="Handa Y."/>
            <person name="Hijri M."/>
            <person name="Kaul R."/>
            <person name="Kawaguchi M."/>
            <person name="Krajinski F."/>
            <person name="Lammers P."/>
            <person name="Lapierre D."/>
            <person name="Masclaux F.G."/>
            <person name="Murat C."/>
            <person name="Morin E."/>
            <person name="Ndikumana S."/>
            <person name="Pagni M."/>
            <person name="Petitpierre D."/>
            <person name="Requena N."/>
            <person name="Rosikiewicz P."/>
            <person name="Riley R."/>
            <person name="Saito K."/>
            <person name="San Clemente H."/>
            <person name="Shapiro H."/>
            <person name="van Tuinen D."/>
            <person name="Becard G."/>
            <person name="Bonfante P."/>
            <person name="Paszkowski U."/>
            <person name="Shachar-Hill Y."/>
            <person name="Young J.P."/>
            <person name="Sanders I.R."/>
            <person name="Henrissat B."/>
            <person name="Rensing S.A."/>
            <person name="Grigoriev I.V."/>
            <person name="Corradi N."/>
            <person name="Roux C."/>
            <person name="Martin F."/>
        </authorList>
    </citation>
    <scope>NUCLEOTIDE SEQUENCE</scope>
    <source>
        <strain evidence="1">DAOM 197198</strain>
    </source>
</reference>